<accession>A0A974SED0</accession>
<keyword evidence="4" id="KW-1185">Reference proteome</keyword>
<evidence type="ECO:0000259" key="1">
    <source>
        <dbReference type="Pfam" id="PF03099"/>
    </source>
</evidence>
<dbReference type="SUPFAM" id="SSF46785">
    <property type="entry name" value="Winged helix' DNA-binding domain"/>
    <property type="match status" value="1"/>
</dbReference>
<protein>
    <submittedName>
        <fullName evidence="3">HTH domain-containing protein</fullName>
    </submittedName>
</protein>
<dbReference type="AlphaFoldDB" id="A0A974SED0"/>
<dbReference type="GO" id="GO:0009249">
    <property type="term" value="P:protein lipoylation"/>
    <property type="evidence" value="ECO:0007669"/>
    <property type="project" value="UniProtKB-ARBA"/>
</dbReference>
<dbReference type="InterPro" id="IPR036388">
    <property type="entry name" value="WH-like_DNA-bd_sf"/>
</dbReference>
<sequence>MLEKHVNIFEEVWSESYTFGGLCPMTVKEHILTLLDGNKGGYISGEEIAGRLSVTRSAVWKAIKSLQMDGYSIQAVTNKGYSLSPHTDILSAGSISKYLDTQGQKLRVEVFKTISSTNEAVKALASNGEAEGKVILSEEQTAGRGRKGRKFFLPGNGYLYEHSAASKTISGRIHSFDDFRRSRCCSCHRKCIW</sequence>
<dbReference type="GO" id="GO:0140096">
    <property type="term" value="F:catalytic activity, acting on a protein"/>
    <property type="evidence" value="ECO:0007669"/>
    <property type="project" value="UniProtKB-ARBA"/>
</dbReference>
<gene>
    <name evidence="3" type="ORF">JI735_00235</name>
</gene>
<dbReference type="InterPro" id="IPR036390">
    <property type="entry name" value="WH_DNA-bd_sf"/>
</dbReference>
<dbReference type="EMBL" id="CP068595">
    <property type="protein sequence ID" value="QQZ61285.1"/>
    <property type="molecule type" value="Genomic_DNA"/>
</dbReference>
<dbReference type="SUPFAM" id="SSF55681">
    <property type="entry name" value="Class II aaRS and biotin synthetases"/>
    <property type="match status" value="1"/>
</dbReference>
<feature type="domain" description="Helix-turn-helix type 11" evidence="2">
    <location>
        <begin position="29"/>
        <end position="81"/>
    </location>
</feature>
<evidence type="ECO:0000313" key="3">
    <source>
        <dbReference type="EMBL" id="QQZ61285.1"/>
    </source>
</evidence>
<dbReference type="GO" id="GO:0016740">
    <property type="term" value="F:transferase activity"/>
    <property type="evidence" value="ECO:0007669"/>
    <property type="project" value="UniProtKB-ARBA"/>
</dbReference>
<dbReference type="Gene3D" id="3.30.930.10">
    <property type="entry name" value="Bira Bifunctional Protein, Domain 2"/>
    <property type="match status" value="1"/>
</dbReference>
<dbReference type="PROSITE" id="PS00018">
    <property type="entry name" value="EF_HAND_1"/>
    <property type="match status" value="1"/>
</dbReference>
<feature type="domain" description="BPL/LPL catalytic" evidence="1">
    <location>
        <begin position="111"/>
        <end position="160"/>
    </location>
</feature>
<evidence type="ECO:0000259" key="2">
    <source>
        <dbReference type="Pfam" id="PF08279"/>
    </source>
</evidence>
<dbReference type="Gene3D" id="1.10.10.10">
    <property type="entry name" value="Winged helix-like DNA-binding domain superfamily/Winged helix DNA-binding domain"/>
    <property type="match status" value="1"/>
</dbReference>
<dbReference type="Pfam" id="PF08279">
    <property type="entry name" value="HTH_11"/>
    <property type="match status" value="1"/>
</dbReference>
<dbReference type="InterPro" id="IPR045864">
    <property type="entry name" value="aa-tRNA-synth_II/BPL/LPL"/>
</dbReference>
<dbReference type="InterPro" id="IPR013196">
    <property type="entry name" value="HTH_11"/>
</dbReference>
<dbReference type="KEGG" id="pson:JI735_00235"/>
<dbReference type="InterPro" id="IPR004143">
    <property type="entry name" value="BPL_LPL_catalytic"/>
</dbReference>
<organism evidence="3 4">
    <name type="scientific">Paenibacillus sonchi</name>
    <dbReference type="NCBI Taxonomy" id="373687"/>
    <lineage>
        <taxon>Bacteria</taxon>
        <taxon>Bacillati</taxon>
        <taxon>Bacillota</taxon>
        <taxon>Bacilli</taxon>
        <taxon>Bacillales</taxon>
        <taxon>Paenibacillaceae</taxon>
        <taxon>Paenibacillus</taxon>
        <taxon>Paenibacillus sonchi group</taxon>
    </lineage>
</organism>
<reference evidence="3 4" key="1">
    <citation type="submission" date="2021-01" db="EMBL/GenBank/DDBJ databases">
        <title>Whole genome sequence of Paenibacillus sonchi LMG 24727 for comparative genomics.</title>
        <authorList>
            <person name="Lee G."/>
            <person name="Kim M.-J."/>
            <person name="Lim K."/>
            <person name="Shin J.-H."/>
        </authorList>
    </citation>
    <scope>NUCLEOTIDE SEQUENCE [LARGE SCALE GENOMIC DNA]</scope>
    <source>
        <strain evidence="3 4">LMG 24727</strain>
    </source>
</reference>
<name>A0A974SED0_9BACL</name>
<dbReference type="InterPro" id="IPR018247">
    <property type="entry name" value="EF_Hand_1_Ca_BS"/>
</dbReference>
<evidence type="ECO:0000313" key="4">
    <source>
        <dbReference type="Proteomes" id="UP000595841"/>
    </source>
</evidence>
<dbReference type="Pfam" id="PF03099">
    <property type="entry name" value="BPL_LplA_LipB"/>
    <property type="match status" value="1"/>
</dbReference>
<proteinExistence type="predicted"/>
<dbReference type="Proteomes" id="UP000595841">
    <property type="component" value="Chromosome"/>
</dbReference>